<dbReference type="SUPFAM" id="SSF56784">
    <property type="entry name" value="HAD-like"/>
    <property type="match status" value="1"/>
</dbReference>
<protein>
    <submittedName>
        <fullName evidence="1">HAD family hydrolase</fullName>
    </submittedName>
</protein>
<dbReference type="InterPro" id="IPR036412">
    <property type="entry name" value="HAD-like_sf"/>
</dbReference>
<dbReference type="InterPro" id="IPR051806">
    <property type="entry name" value="HAD-like_SPP"/>
</dbReference>
<feature type="non-terminal residue" evidence="1">
    <location>
        <position position="115"/>
    </location>
</feature>
<dbReference type="Proteomes" id="UP000437736">
    <property type="component" value="Unassembled WGS sequence"/>
</dbReference>
<dbReference type="PANTHER" id="PTHR43481:SF4">
    <property type="entry name" value="GLYCEROL-1-PHOSPHATE PHOSPHOHYDROLASE 1-RELATED"/>
    <property type="match status" value="1"/>
</dbReference>
<gene>
    <name evidence="1" type="ORF">GHK86_21100</name>
</gene>
<reference evidence="1 2" key="1">
    <citation type="submission" date="2019-11" db="EMBL/GenBank/DDBJ databases">
        <title>Acidiferrimicrobium australis gen. nov., sp. nov., an acidophilic and obligately heterotrophic, member of the Actinobacteria that catalyses dissimilatory oxido- reduction of iron isolated from metal-rich acidic water in Chile.</title>
        <authorList>
            <person name="Gonzalez D."/>
            <person name="Huber K."/>
            <person name="Hedrich S."/>
            <person name="Rojas-Villalobos C."/>
            <person name="Quatrini R."/>
            <person name="Dinamarca M.A."/>
            <person name="Schwarz A."/>
            <person name="Canales C."/>
            <person name="Nancucheo I."/>
        </authorList>
    </citation>
    <scope>NUCLEOTIDE SEQUENCE [LARGE SCALE GENOMIC DNA]</scope>
    <source>
        <strain evidence="1 2">USS-CCA1</strain>
    </source>
</reference>
<proteinExistence type="predicted"/>
<organism evidence="1 2">
    <name type="scientific">Acidiferrimicrobium australe</name>
    <dbReference type="NCBI Taxonomy" id="2664430"/>
    <lineage>
        <taxon>Bacteria</taxon>
        <taxon>Bacillati</taxon>
        <taxon>Actinomycetota</taxon>
        <taxon>Acidimicrobiia</taxon>
        <taxon>Acidimicrobiales</taxon>
        <taxon>Acidimicrobiaceae</taxon>
        <taxon>Acidiferrimicrobium</taxon>
    </lineage>
</organism>
<evidence type="ECO:0000313" key="1">
    <source>
        <dbReference type="EMBL" id="MST35217.1"/>
    </source>
</evidence>
<evidence type="ECO:0000313" key="2">
    <source>
        <dbReference type="Proteomes" id="UP000437736"/>
    </source>
</evidence>
<accession>A0ABW9R186</accession>
<keyword evidence="2" id="KW-1185">Reference proteome</keyword>
<dbReference type="EMBL" id="WJHE01001525">
    <property type="protein sequence ID" value="MST35217.1"/>
    <property type="molecule type" value="Genomic_DNA"/>
</dbReference>
<dbReference type="GO" id="GO:0016787">
    <property type="term" value="F:hydrolase activity"/>
    <property type="evidence" value="ECO:0007669"/>
    <property type="project" value="UniProtKB-KW"/>
</dbReference>
<dbReference type="PANTHER" id="PTHR43481">
    <property type="entry name" value="FRUCTOSE-1-PHOSPHATE PHOSPHATASE"/>
    <property type="match status" value="1"/>
</dbReference>
<keyword evidence="1" id="KW-0378">Hydrolase</keyword>
<sequence length="115" mass="12132">MTDTTNPLRAAGFLFDLDGVLVDSTAVVERHWRRLAASLGLDADRLLAGVHGRRSSDTIRSVTAHLPRLDVDALVADFERDEASDLDGVVALPGAAATLARLPAGRWAVVTSGTA</sequence>
<dbReference type="Gene3D" id="1.10.150.240">
    <property type="entry name" value="Putative phosphatase, domain 2"/>
    <property type="match status" value="1"/>
</dbReference>
<comment type="caution">
    <text evidence="1">The sequence shown here is derived from an EMBL/GenBank/DDBJ whole genome shotgun (WGS) entry which is preliminary data.</text>
</comment>
<dbReference type="Gene3D" id="3.40.50.1000">
    <property type="entry name" value="HAD superfamily/HAD-like"/>
    <property type="match status" value="1"/>
</dbReference>
<dbReference type="InterPro" id="IPR023198">
    <property type="entry name" value="PGP-like_dom2"/>
</dbReference>
<dbReference type="InterPro" id="IPR023214">
    <property type="entry name" value="HAD_sf"/>
</dbReference>
<name>A0ABW9R186_9ACTN</name>